<protein>
    <submittedName>
        <fullName evidence="1">Uncharacterized protein</fullName>
    </submittedName>
</protein>
<comment type="caution">
    <text evidence="1">The sequence shown here is derived from an EMBL/GenBank/DDBJ whole genome shotgun (WGS) entry which is preliminary data.</text>
</comment>
<dbReference type="EMBL" id="BGZK01000591">
    <property type="protein sequence ID" value="GBP51898.1"/>
    <property type="molecule type" value="Genomic_DNA"/>
</dbReference>
<evidence type="ECO:0000313" key="2">
    <source>
        <dbReference type="Proteomes" id="UP000299102"/>
    </source>
</evidence>
<organism evidence="1 2">
    <name type="scientific">Eumeta variegata</name>
    <name type="common">Bagworm moth</name>
    <name type="synonym">Eumeta japonica</name>
    <dbReference type="NCBI Taxonomy" id="151549"/>
    <lineage>
        <taxon>Eukaryota</taxon>
        <taxon>Metazoa</taxon>
        <taxon>Ecdysozoa</taxon>
        <taxon>Arthropoda</taxon>
        <taxon>Hexapoda</taxon>
        <taxon>Insecta</taxon>
        <taxon>Pterygota</taxon>
        <taxon>Neoptera</taxon>
        <taxon>Endopterygota</taxon>
        <taxon>Lepidoptera</taxon>
        <taxon>Glossata</taxon>
        <taxon>Ditrysia</taxon>
        <taxon>Tineoidea</taxon>
        <taxon>Psychidae</taxon>
        <taxon>Oiketicinae</taxon>
        <taxon>Eumeta</taxon>
    </lineage>
</organism>
<accession>A0A4C1WKD6</accession>
<gene>
    <name evidence="1" type="ORF">EVAR_47075_1</name>
</gene>
<evidence type="ECO:0000313" key="1">
    <source>
        <dbReference type="EMBL" id="GBP51898.1"/>
    </source>
</evidence>
<reference evidence="1 2" key="1">
    <citation type="journal article" date="2019" name="Commun. Biol.">
        <title>The bagworm genome reveals a unique fibroin gene that provides high tensile strength.</title>
        <authorList>
            <person name="Kono N."/>
            <person name="Nakamura H."/>
            <person name="Ohtoshi R."/>
            <person name="Tomita M."/>
            <person name="Numata K."/>
            <person name="Arakawa K."/>
        </authorList>
    </citation>
    <scope>NUCLEOTIDE SEQUENCE [LARGE SCALE GENOMIC DNA]</scope>
</reference>
<dbReference type="Proteomes" id="UP000299102">
    <property type="component" value="Unassembled WGS sequence"/>
</dbReference>
<name>A0A4C1WKD6_EUMVA</name>
<sequence>MVESNWGSGVKNISLDPDGTTFNFDHGRIDRWLISLSQIEALAPCLLQYIKPSVPGIEIEIMMITVSNLKLDPGQRRKVIVAEGISWRLALHGNSRDTEAGVLGQRVTEQLRRDS</sequence>
<keyword evidence="2" id="KW-1185">Reference proteome</keyword>
<dbReference type="AlphaFoldDB" id="A0A4C1WKD6"/>
<proteinExistence type="predicted"/>